<keyword evidence="2" id="KW-1185">Reference proteome</keyword>
<evidence type="ECO:0000313" key="1">
    <source>
        <dbReference type="EMBL" id="MDN4593272.1"/>
    </source>
</evidence>
<dbReference type="SUPFAM" id="SSF51182">
    <property type="entry name" value="RmlC-like cupins"/>
    <property type="match status" value="1"/>
</dbReference>
<organism evidence="1 2">
    <name type="scientific">Polycladomyces subterraneus</name>
    <dbReference type="NCBI Taxonomy" id="1016997"/>
    <lineage>
        <taxon>Bacteria</taxon>
        <taxon>Bacillati</taxon>
        <taxon>Bacillota</taxon>
        <taxon>Bacilli</taxon>
        <taxon>Bacillales</taxon>
        <taxon>Thermoactinomycetaceae</taxon>
        <taxon>Polycladomyces</taxon>
    </lineage>
</organism>
<reference evidence="1" key="1">
    <citation type="submission" date="2022-08" db="EMBL/GenBank/DDBJ databases">
        <title>Polycladomyces zharkentsis sp. nov., a novel thermophilic CMC and starch-degrading bacterium isolated from a geothermal spring in Kazakhstan.</title>
        <authorList>
            <person name="Mashzhan A."/>
            <person name="Kistaubaeva A."/>
            <person name="Javier-Lopez R."/>
            <person name="Birkeland N.-K."/>
        </authorList>
    </citation>
    <scope>NUCLEOTIDE SEQUENCE</scope>
    <source>
        <strain evidence="1">KSR 13</strain>
    </source>
</reference>
<dbReference type="PANTHER" id="PTHR13903:SF8">
    <property type="entry name" value="PIRIN"/>
    <property type="match status" value="1"/>
</dbReference>
<dbReference type="PANTHER" id="PTHR13903">
    <property type="entry name" value="PIRIN-RELATED"/>
    <property type="match status" value="1"/>
</dbReference>
<protein>
    <recommendedName>
        <fullName evidence="3">Pirin N-terminal domain-containing protein</fullName>
    </recommendedName>
</protein>
<name>A0ABT8IKH2_9BACL</name>
<dbReference type="RefSeq" id="WP_301237997.1">
    <property type="nucleotide sequence ID" value="NZ_JANRHH010000022.1"/>
</dbReference>
<gene>
    <name evidence="1" type="ORF">NWF35_05035</name>
</gene>
<evidence type="ECO:0008006" key="3">
    <source>
        <dbReference type="Google" id="ProtNLM"/>
    </source>
</evidence>
<comment type="caution">
    <text evidence="1">The sequence shown here is derived from an EMBL/GenBank/DDBJ whole genome shotgun (WGS) entry which is preliminary data.</text>
</comment>
<dbReference type="Gene3D" id="2.60.120.10">
    <property type="entry name" value="Jelly Rolls"/>
    <property type="match status" value="1"/>
</dbReference>
<sequence>MGTKSIVGSGGAQVMQTGSGLYHEERFIGPDMEGFQIWFEPFLHEAIKRQPTYHQYEAEEFPVMVQNGFQIKTLIGEGSPIHLTTDVKMWDVNVKPGSEYKLTIPSGYSLATLVIRGNGVWKDEEKESVSTAFQHKDFIVLEAGSQADVRLKADQDDDLHIKSPESPRFQSWDERLRCSHPLLGMVRATNFLYNRTYERCSFHW</sequence>
<evidence type="ECO:0000313" key="2">
    <source>
        <dbReference type="Proteomes" id="UP001174196"/>
    </source>
</evidence>
<accession>A0ABT8IKH2</accession>
<dbReference type="InterPro" id="IPR014710">
    <property type="entry name" value="RmlC-like_jellyroll"/>
</dbReference>
<dbReference type="InterPro" id="IPR011051">
    <property type="entry name" value="RmlC_Cupin_sf"/>
</dbReference>
<dbReference type="Proteomes" id="UP001174196">
    <property type="component" value="Unassembled WGS sequence"/>
</dbReference>
<dbReference type="EMBL" id="JANRHH010000022">
    <property type="protein sequence ID" value="MDN4593272.1"/>
    <property type="molecule type" value="Genomic_DNA"/>
</dbReference>
<dbReference type="InterPro" id="IPR012093">
    <property type="entry name" value="Pirin"/>
</dbReference>
<proteinExistence type="predicted"/>